<proteinExistence type="predicted"/>
<dbReference type="Proteomes" id="UP000827724">
    <property type="component" value="Unassembled WGS sequence"/>
</dbReference>
<sequence>MDDAACMITCVASAAEVSGSGSPCGSQAPGCVLITGTSVKIAHSFSANPGRVGESESANTARASPALSPAAASPSAVARHPSVNFVLRLPTWICGYHSQLAPDASGFNTRDRLFGERHSPPAASSPNNAKSNAHKRRDGGDAVSSFRLFGVCPGC</sequence>
<dbReference type="EMBL" id="JAIWOZ010000007">
    <property type="protein sequence ID" value="KAH6603276.1"/>
    <property type="molecule type" value="Genomic_DNA"/>
</dbReference>
<reference evidence="2" key="1">
    <citation type="submission" date="2021-08" db="EMBL/GenBank/DDBJ databases">
        <title>Chromosome-Level Trichoderma cornu-damae using Hi-C Data.</title>
        <authorList>
            <person name="Kim C.S."/>
        </authorList>
    </citation>
    <scope>NUCLEOTIDE SEQUENCE</scope>
    <source>
        <strain evidence="2">KA19-0412C</strain>
    </source>
</reference>
<protein>
    <submittedName>
        <fullName evidence="2">Uncharacterized protein</fullName>
    </submittedName>
</protein>
<accession>A0A9P8TRA8</accession>
<evidence type="ECO:0000313" key="2">
    <source>
        <dbReference type="EMBL" id="KAH6603276.1"/>
    </source>
</evidence>
<organism evidence="2 3">
    <name type="scientific">Trichoderma cornu-damae</name>
    <dbReference type="NCBI Taxonomy" id="654480"/>
    <lineage>
        <taxon>Eukaryota</taxon>
        <taxon>Fungi</taxon>
        <taxon>Dikarya</taxon>
        <taxon>Ascomycota</taxon>
        <taxon>Pezizomycotina</taxon>
        <taxon>Sordariomycetes</taxon>
        <taxon>Hypocreomycetidae</taxon>
        <taxon>Hypocreales</taxon>
        <taxon>Hypocreaceae</taxon>
        <taxon>Trichoderma</taxon>
    </lineage>
</organism>
<evidence type="ECO:0000313" key="3">
    <source>
        <dbReference type="Proteomes" id="UP000827724"/>
    </source>
</evidence>
<feature type="region of interest" description="Disordered" evidence="1">
    <location>
        <begin position="111"/>
        <end position="139"/>
    </location>
</feature>
<keyword evidence="3" id="KW-1185">Reference proteome</keyword>
<gene>
    <name evidence="2" type="ORF">Trco_008051</name>
</gene>
<feature type="region of interest" description="Disordered" evidence="1">
    <location>
        <begin position="49"/>
        <end position="75"/>
    </location>
</feature>
<feature type="compositionally biased region" description="Low complexity" evidence="1">
    <location>
        <begin position="61"/>
        <end position="75"/>
    </location>
</feature>
<name>A0A9P8TRA8_9HYPO</name>
<evidence type="ECO:0000256" key="1">
    <source>
        <dbReference type="SAM" id="MobiDB-lite"/>
    </source>
</evidence>
<dbReference type="AlphaFoldDB" id="A0A9P8TRA8"/>
<feature type="compositionally biased region" description="Low complexity" evidence="1">
    <location>
        <begin position="120"/>
        <end position="131"/>
    </location>
</feature>
<comment type="caution">
    <text evidence="2">The sequence shown here is derived from an EMBL/GenBank/DDBJ whole genome shotgun (WGS) entry which is preliminary data.</text>
</comment>